<feature type="domain" description="YjiS-like" evidence="1">
    <location>
        <begin position="3"/>
        <end position="38"/>
    </location>
</feature>
<dbReference type="Pfam" id="PF06568">
    <property type="entry name" value="YjiS-like"/>
    <property type="match status" value="1"/>
</dbReference>
<name>A0A3A8AD48_9HYPH</name>
<dbReference type="EMBL" id="QFWV02000002">
    <property type="protein sequence ID" value="RKF08247.1"/>
    <property type="molecule type" value="Genomic_DNA"/>
</dbReference>
<evidence type="ECO:0000313" key="2">
    <source>
        <dbReference type="EMBL" id="RKF08247.1"/>
    </source>
</evidence>
<sequence length="48" mass="5613">MNFARSFSQWRKARRTYNELSRLSTRELDDLGIARGDIAEIARKSVRA</sequence>
<organism evidence="2 3">
    <name type="scientific">Oceaniradius stylonematis</name>
    <dbReference type="NCBI Taxonomy" id="2184161"/>
    <lineage>
        <taxon>Bacteria</taxon>
        <taxon>Pseudomonadati</taxon>
        <taxon>Pseudomonadota</taxon>
        <taxon>Alphaproteobacteria</taxon>
        <taxon>Hyphomicrobiales</taxon>
        <taxon>Ahrensiaceae</taxon>
        <taxon>Oceaniradius</taxon>
    </lineage>
</organism>
<dbReference type="RefSeq" id="WP_109767067.1">
    <property type="nucleotide sequence ID" value="NZ_CP159474.1"/>
</dbReference>
<proteinExistence type="predicted"/>
<comment type="caution">
    <text evidence="2">The sequence shown here is derived from an EMBL/GenBank/DDBJ whole genome shotgun (WGS) entry which is preliminary data.</text>
</comment>
<dbReference type="Proteomes" id="UP000246132">
    <property type="component" value="Unassembled WGS sequence"/>
</dbReference>
<dbReference type="InterPro" id="IPR009506">
    <property type="entry name" value="YjiS-like"/>
</dbReference>
<protein>
    <submittedName>
        <fullName evidence="2">DUF1127 domain-containing protein</fullName>
    </submittedName>
</protein>
<dbReference type="AlphaFoldDB" id="A0A3A8AD48"/>
<evidence type="ECO:0000259" key="1">
    <source>
        <dbReference type="Pfam" id="PF06568"/>
    </source>
</evidence>
<gene>
    <name evidence="2" type="ORF">DEM25_002845</name>
</gene>
<accession>A0A3A8AD48</accession>
<keyword evidence="3" id="KW-1185">Reference proteome</keyword>
<evidence type="ECO:0000313" key="3">
    <source>
        <dbReference type="Proteomes" id="UP000246132"/>
    </source>
</evidence>
<reference evidence="2 3" key="1">
    <citation type="journal article" date="2018" name="Int. J. Syst. Bacteriol.">
        <title>Oceaniradius stylonemae gen. nov., sp. nov., isolated from a red alga, Stylonema cornu-cervi.</title>
        <authorList>
            <person name="Jeong S."/>
        </authorList>
    </citation>
    <scope>NUCLEOTIDE SEQUENCE [LARGE SCALE GENOMIC DNA]</scope>
    <source>
        <strain evidence="2 3">StC1</strain>
    </source>
</reference>
<dbReference type="OrthoDB" id="8244198at2"/>